<evidence type="ECO:0000256" key="11">
    <source>
        <dbReference type="SAM" id="MobiDB-lite"/>
    </source>
</evidence>
<protein>
    <recommendedName>
        <fullName evidence="2">non-specific serine/threonine protein kinase</fullName>
        <ecNumber evidence="2">2.7.11.1</ecNumber>
    </recommendedName>
</protein>
<dbReference type="PROSITE" id="PS00107">
    <property type="entry name" value="PROTEIN_KINASE_ATP"/>
    <property type="match status" value="1"/>
</dbReference>
<dbReference type="EMBL" id="SIDB01000014">
    <property type="protein sequence ID" value="KAI3423962.1"/>
    <property type="molecule type" value="Genomic_DNA"/>
</dbReference>
<dbReference type="Gene3D" id="3.80.10.10">
    <property type="entry name" value="Ribonuclease Inhibitor"/>
    <property type="match status" value="2"/>
</dbReference>
<organism evidence="14 15">
    <name type="scientific">Chlorella vulgaris</name>
    <name type="common">Green alga</name>
    <dbReference type="NCBI Taxonomy" id="3077"/>
    <lineage>
        <taxon>Eukaryota</taxon>
        <taxon>Viridiplantae</taxon>
        <taxon>Chlorophyta</taxon>
        <taxon>core chlorophytes</taxon>
        <taxon>Trebouxiophyceae</taxon>
        <taxon>Chlorellales</taxon>
        <taxon>Chlorellaceae</taxon>
        <taxon>Chlorella clade</taxon>
        <taxon>Chlorella</taxon>
    </lineage>
</organism>
<dbReference type="PROSITE" id="PS00109">
    <property type="entry name" value="PROTEIN_KINASE_TYR"/>
    <property type="match status" value="1"/>
</dbReference>
<dbReference type="InterPro" id="IPR011009">
    <property type="entry name" value="Kinase-like_dom_sf"/>
</dbReference>
<keyword evidence="7 10" id="KW-0067">ATP-binding</keyword>
<dbReference type="EC" id="2.7.11.1" evidence="2"/>
<proteinExistence type="predicted"/>
<dbReference type="Proteomes" id="UP001055712">
    <property type="component" value="Unassembled WGS sequence"/>
</dbReference>
<feature type="compositionally biased region" description="Low complexity" evidence="11">
    <location>
        <begin position="36"/>
        <end position="49"/>
    </location>
</feature>
<reference evidence="14" key="2">
    <citation type="submission" date="2020-11" db="EMBL/GenBank/DDBJ databases">
        <authorList>
            <person name="Cecchin M."/>
            <person name="Marcolungo L."/>
            <person name="Rossato M."/>
            <person name="Girolomoni L."/>
            <person name="Cosentino E."/>
            <person name="Cuine S."/>
            <person name="Li-Beisson Y."/>
            <person name="Delledonne M."/>
            <person name="Ballottari M."/>
        </authorList>
    </citation>
    <scope>NUCLEOTIDE SEQUENCE</scope>
    <source>
        <strain evidence="14">211/11P</strain>
        <tissue evidence="14">Whole cell</tissue>
    </source>
</reference>
<evidence type="ECO:0000256" key="6">
    <source>
        <dbReference type="ARBA" id="ARBA00022777"/>
    </source>
</evidence>
<evidence type="ECO:0000256" key="5">
    <source>
        <dbReference type="ARBA" id="ARBA00022741"/>
    </source>
</evidence>
<dbReference type="SUPFAM" id="SSF56112">
    <property type="entry name" value="Protein kinase-like (PK-like)"/>
    <property type="match status" value="1"/>
</dbReference>
<dbReference type="InterPro" id="IPR051824">
    <property type="entry name" value="LRR_Rcpt-Like_S/T_Kinase"/>
</dbReference>
<dbReference type="SUPFAM" id="SSF52047">
    <property type="entry name" value="RNI-like"/>
    <property type="match status" value="1"/>
</dbReference>
<dbReference type="GO" id="GO:0005930">
    <property type="term" value="C:axoneme"/>
    <property type="evidence" value="ECO:0007669"/>
    <property type="project" value="UniProtKB-SubCell"/>
</dbReference>
<dbReference type="InterPro" id="IPR017441">
    <property type="entry name" value="Protein_kinase_ATP_BS"/>
</dbReference>
<dbReference type="GO" id="GO:0005524">
    <property type="term" value="F:ATP binding"/>
    <property type="evidence" value="ECO:0007669"/>
    <property type="project" value="UniProtKB-UniRule"/>
</dbReference>
<dbReference type="Pfam" id="PF07714">
    <property type="entry name" value="PK_Tyr_Ser-Thr"/>
    <property type="match status" value="1"/>
</dbReference>
<evidence type="ECO:0000256" key="7">
    <source>
        <dbReference type="ARBA" id="ARBA00022840"/>
    </source>
</evidence>
<dbReference type="InterPro" id="IPR000719">
    <property type="entry name" value="Prot_kinase_dom"/>
</dbReference>
<dbReference type="OrthoDB" id="512375at2759"/>
<feature type="binding site" evidence="10">
    <location>
        <position position="713"/>
    </location>
    <ligand>
        <name>ATP</name>
        <dbReference type="ChEBI" id="CHEBI:30616"/>
    </ligand>
</feature>
<name>A0A9D4TF21_CHLVU</name>
<evidence type="ECO:0000256" key="4">
    <source>
        <dbReference type="ARBA" id="ARBA00022679"/>
    </source>
</evidence>
<evidence type="ECO:0000313" key="15">
    <source>
        <dbReference type="Proteomes" id="UP001055712"/>
    </source>
</evidence>
<keyword evidence="12" id="KW-0732">Signal</keyword>
<feature type="signal peptide" evidence="12">
    <location>
        <begin position="1"/>
        <end position="26"/>
    </location>
</feature>
<comment type="caution">
    <text evidence="14">The sequence shown here is derived from an EMBL/GenBank/DDBJ whole genome shotgun (WGS) entry which is preliminary data.</text>
</comment>
<keyword evidence="3" id="KW-0723">Serine/threonine-protein kinase</keyword>
<dbReference type="AlphaFoldDB" id="A0A9D4TF21"/>
<gene>
    <name evidence="14" type="ORF">D9Q98_009796</name>
</gene>
<evidence type="ECO:0000256" key="1">
    <source>
        <dbReference type="ARBA" id="ARBA00004430"/>
    </source>
</evidence>
<dbReference type="InterPro" id="IPR008266">
    <property type="entry name" value="Tyr_kinase_AS"/>
</dbReference>
<dbReference type="GO" id="GO:0004672">
    <property type="term" value="F:protein kinase activity"/>
    <property type="evidence" value="ECO:0007669"/>
    <property type="project" value="InterPro"/>
</dbReference>
<evidence type="ECO:0000256" key="10">
    <source>
        <dbReference type="PROSITE-ProRule" id="PRU10141"/>
    </source>
</evidence>
<evidence type="ECO:0000256" key="2">
    <source>
        <dbReference type="ARBA" id="ARBA00012513"/>
    </source>
</evidence>
<dbReference type="PANTHER" id="PTHR48006:SF102">
    <property type="entry name" value="LEUCINE-RICH REPEAT-CONTAINING PROTEIN DDB_G0281931-RELATED"/>
    <property type="match status" value="1"/>
</dbReference>
<keyword evidence="6" id="KW-0418">Kinase</keyword>
<evidence type="ECO:0000256" key="8">
    <source>
        <dbReference type="ARBA" id="ARBA00047899"/>
    </source>
</evidence>
<feature type="region of interest" description="Disordered" evidence="11">
    <location>
        <begin position="31"/>
        <end position="57"/>
    </location>
</feature>
<reference evidence="14" key="1">
    <citation type="journal article" date="2019" name="Plant J.">
        <title>Chlorella vulgaris genome assembly and annotation reveals the molecular basis for metabolic acclimation to high light conditions.</title>
        <authorList>
            <person name="Cecchin M."/>
            <person name="Marcolungo L."/>
            <person name="Rossato M."/>
            <person name="Girolomoni L."/>
            <person name="Cosentino E."/>
            <person name="Cuine S."/>
            <person name="Li-Beisson Y."/>
            <person name="Delledonne M."/>
            <person name="Ballottari M."/>
        </authorList>
    </citation>
    <scope>NUCLEOTIDE SEQUENCE</scope>
    <source>
        <strain evidence="14">211/11P</strain>
    </source>
</reference>
<feature type="domain" description="Protein kinase" evidence="13">
    <location>
        <begin position="686"/>
        <end position="929"/>
    </location>
</feature>
<sequence>MSRLHGCAVQATNLLLLLLLAASVASNDDEGVMQEAGGPAPATSASDAGAAGGSGDGSLEQEAAIMRLLRDAAPNSDPFLNPLGHGWDPGDTATPHCSWQGVECDRAGHVTIIVSYTEEYEDLGTPKGWPDVPKPSSPLVPALAQLTRLRELSFSLLRERAVPSLPPEWWLRGSFPRLQQLSLSIPALSAGPLPDIEPGALPQLVALQAHLGRISASLPPSWGSDPAILPSLTVLDVRLAITGSLPADWAAGFRQLNSLQLTNMTREVPGCEPPQDSLPPQQGAPVAVEVQEAPAGALPSRWATGFPRLESLRLEGFVNRGPIPAAWTRPGSFPALTALALYACQLSGTLPAALIDGRPGLNTLALQHNCLNGRLPESWSGSNLEILALTDNALTGPAFPPAWLSSDALLKLEHFDIELNPALTGTLPASLPWRSLQTLWLAGTSLEGSIPDAWCGAPFAANLSHLSIDNTRVEPAMPGCAARSMPKVSSSMLTAVQRARLGGAAVQVQSGTTFSAALATVLGSVAVCTVAGLLLWRRGKCGSGLRPGERQPLLLSQRRGGASLLAPAFAPSAAAVHPVRRARLMSVLASAAAEGSGRGIEMMPVRALSTVLAHQLSASSGRAVLAGAAGPPSEPANGEEESLRLLPPVREHLRGAGQSAVGREWGLETTSLLLEAEELELVVGADGQLVELGEGAFAIVYLGKLGGVPVAVKVFELDPGIQSGSIWREVAMLRDCTHEHVVPLYGVSIKGQVVLLAMELMQGGTLRSALLHPSRREALAWRARGRQAAIEVASALQYLHSRSIMHGDLSSSNVLLDERLTAYVGDMGVARIVAETSLSAGAFCLTHAAPEQVLGLRCTLATDVYSVGILLIELTTQVAVLKRGNWRLPNVPEECSQAVLALIEDCVASEPGLRPSASQVLQRLQADHG</sequence>
<dbReference type="SMR" id="A0A9D4TF21"/>
<dbReference type="InterPro" id="IPR001245">
    <property type="entry name" value="Ser-Thr/Tyr_kinase_cat_dom"/>
</dbReference>
<comment type="subcellular location">
    <subcellularLocation>
        <location evidence="1">Cytoplasm</location>
        <location evidence="1">Cytoskeleton</location>
        <location evidence="1">Cilium axoneme</location>
    </subcellularLocation>
</comment>
<dbReference type="InterPro" id="IPR032675">
    <property type="entry name" value="LRR_dom_sf"/>
</dbReference>
<dbReference type="PANTHER" id="PTHR48006">
    <property type="entry name" value="LEUCINE-RICH REPEAT-CONTAINING PROTEIN DDB_G0281931-RELATED"/>
    <property type="match status" value="1"/>
</dbReference>
<evidence type="ECO:0000259" key="13">
    <source>
        <dbReference type="PROSITE" id="PS50011"/>
    </source>
</evidence>
<keyword evidence="5 10" id="KW-0547">Nucleotide-binding</keyword>
<accession>A0A9D4TF21</accession>
<evidence type="ECO:0000313" key="14">
    <source>
        <dbReference type="EMBL" id="KAI3423962.1"/>
    </source>
</evidence>
<keyword evidence="4" id="KW-0808">Transferase</keyword>
<comment type="catalytic activity">
    <reaction evidence="8">
        <text>L-threonyl-[protein] + ATP = O-phospho-L-threonyl-[protein] + ADP + H(+)</text>
        <dbReference type="Rhea" id="RHEA:46608"/>
        <dbReference type="Rhea" id="RHEA-COMP:11060"/>
        <dbReference type="Rhea" id="RHEA-COMP:11605"/>
        <dbReference type="ChEBI" id="CHEBI:15378"/>
        <dbReference type="ChEBI" id="CHEBI:30013"/>
        <dbReference type="ChEBI" id="CHEBI:30616"/>
        <dbReference type="ChEBI" id="CHEBI:61977"/>
        <dbReference type="ChEBI" id="CHEBI:456216"/>
        <dbReference type="EC" id="2.7.11.1"/>
    </reaction>
</comment>
<evidence type="ECO:0000256" key="3">
    <source>
        <dbReference type="ARBA" id="ARBA00022527"/>
    </source>
</evidence>
<keyword evidence="15" id="KW-1185">Reference proteome</keyword>
<dbReference type="Gene3D" id="1.10.510.10">
    <property type="entry name" value="Transferase(Phosphotransferase) domain 1"/>
    <property type="match status" value="1"/>
</dbReference>
<comment type="catalytic activity">
    <reaction evidence="9">
        <text>L-seryl-[protein] + ATP = O-phospho-L-seryl-[protein] + ADP + H(+)</text>
        <dbReference type="Rhea" id="RHEA:17989"/>
        <dbReference type="Rhea" id="RHEA-COMP:9863"/>
        <dbReference type="Rhea" id="RHEA-COMP:11604"/>
        <dbReference type="ChEBI" id="CHEBI:15378"/>
        <dbReference type="ChEBI" id="CHEBI:29999"/>
        <dbReference type="ChEBI" id="CHEBI:30616"/>
        <dbReference type="ChEBI" id="CHEBI:83421"/>
        <dbReference type="ChEBI" id="CHEBI:456216"/>
        <dbReference type="EC" id="2.7.11.1"/>
    </reaction>
</comment>
<feature type="chain" id="PRO_5039082280" description="non-specific serine/threonine protein kinase" evidence="12">
    <location>
        <begin position="27"/>
        <end position="929"/>
    </location>
</feature>
<evidence type="ECO:0000256" key="9">
    <source>
        <dbReference type="ARBA" id="ARBA00048679"/>
    </source>
</evidence>
<evidence type="ECO:0000256" key="12">
    <source>
        <dbReference type="SAM" id="SignalP"/>
    </source>
</evidence>
<dbReference type="PROSITE" id="PS50011">
    <property type="entry name" value="PROTEIN_KINASE_DOM"/>
    <property type="match status" value="1"/>
</dbReference>